<reference evidence="1 2" key="1">
    <citation type="submission" date="2020-08" db="EMBL/GenBank/DDBJ databases">
        <title>Genomic Encyclopedia of Type Strains, Phase III (KMG-III): the genomes of soil and plant-associated and newly described type strains.</title>
        <authorList>
            <person name="Whitman W."/>
        </authorList>
    </citation>
    <scope>NUCLEOTIDE SEQUENCE [LARGE SCALE GENOMIC DNA]</scope>
    <source>
        <strain evidence="1 2">CECT 8075</strain>
    </source>
</reference>
<dbReference type="RefSeq" id="WP_184310160.1">
    <property type="nucleotide sequence ID" value="NZ_JACHXU010000050.1"/>
</dbReference>
<name>A0A7W5HA15_9BACT</name>
<evidence type="ECO:0000313" key="1">
    <source>
        <dbReference type="EMBL" id="MBB3210685.1"/>
    </source>
</evidence>
<accession>A0A7W5HA15</accession>
<proteinExistence type="predicted"/>
<keyword evidence="2" id="KW-1185">Reference proteome</keyword>
<dbReference type="Proteomes" id="UP000536179">
    <property type="component" value="Unassembled WGS sequence"/>
</dbReference>
<dbReference type="AlphaFoldDB" id="A0A7W5HA15"/>
<sequence length="175" mass="19779">MYTVDDRDVVVPLEDVPQSDVGAPLPTIVADDYRLVLEYLVSEPDPNWDGTYVNVVGTDTDGTVALIRFHRPYAHMMGAPNEEAIGGHPLADRGLEAFAAFEIKQSSWIRQLETMNSVHPYHNRERFLQSKRHFAFVFHDSTFECVAHGFDVTILKSSILDSLDTVIKMFRADPK</sequence>
<organism evidence="1 2">
    <name type="scientific">Aporhodopirellula rubra</name>
    <dbReference type="NCBI Taxonomy" id="980271"/>
    <lineage>
        <taxon>Bacteria</taxon>
        <taxon>Pseudomonadati</taxon>
        <taxon>Planctomycetota</taxon>
        <taxon>Planctomycetia</taxon>
        <taxon>Pirellulales</taxon>
        <taxon>Pirellulaceae</taxon>
        <taxon>Aporhodopirellula</taxon>
    </lineage>
</organism>
<dbReference type="EMBL" id="JACHXU010000050">
    <property type="protein sequence ID" value="MBB3210685.1"/>
    <property type="molecule type" value="Genomic_DNA"/>
</dbReference>
<protein>
    <submittedName>
        <fullName evidence="1">Uncharacterized protein</fullName>
    </submittedName>
</protein>
<comment type="caution">
    <text evidence="1">The sequence shown here is derived from an EMBL/GenBank/DDBJ whole genome shotgun (WGS) entry which is preliminary data.</text>
</comment>
<evidence type="ECO:0000313" key="2">
    <source>
        <dbReference type="Proteomes" id="UP000536179"/>
    </source>
</evidence>
<gene>
    <name evidence="1" type="ORF">FHS27_006533</name>
</gene>